<dbReference type="InterPro" id="IPR002083">
    <property type="entry name" value="MATH/TRAF_dom"/>
</dbReference>
<feature type="domain" description="MATH" evidence="1">
    <location>
        <begin position="55"/>
        <end position="203"/>
    </location>
</feature>
<dbReference type="WBParaSite" id="SMUV_0000466901-mRNA-1">
    <property type="protein sequence ID" value="SMUV_0000466901-mRNA-1"/>
    <property type="gene ID" value="SMUV_0000466901"/>
</dbReference>
<sequence>MVTTTDNVTNNSWEISEFADFFDVDNPDGPSTSDSCVDKAVTASKTSKTQVNKHSISYDFDFDSFGHRNELWIESPILKYHYKGDHQWRIIIYPYGTSPDIDDRFVSVHSKLERSKKPTVASLKLKIVDCYNANVYGPRMILKNFSLLVALTVFNNLFIIVKTLPCVCYEGQSMGLRNFLRRDDLYEDPEFKSRSGLRLQCTITYEEDDRASWPYISNLDRASH</sequence>
<proteinExistence type="predicted"/>
<dbReference type="AlphaFoldDB" id="A0A0N5AJM4"/>
<organism evidence="2 3">
    <name type="scientific">Syphacia muris</name>
    <dbReference type="NCBI Taxonomy" id="451379"/>
    <lineage>
        <taxon>Eukaryota</taxon>
        <taxon>Metazoa</taxon>
        <taxon>Ecdysozoa</taxon>
        <taxon>Nematoda</taxon>
        <taxon>Chromadorea</taxon>
        <taxon>Rhabditida</taxon>
        <taxon>Spirurina</taxon>
        <taxon>Oxyuridomorpha</taxon>
        <taxon>Oxyuroidea</taxon>
        <taxon>Oxyuridae</taxon>
        <taxon>Syphacia</taxon>
    </lineage>
</organism>
<evidence type="ECO:0000259" key="1">
    <source>
        <dbReference type="PROSITE" id="PS50144"/>
    </source>
</evidence>
<evidence type="ECO:0000313" key="3">
    <source>
        <dbReference type="WBParaSite" id="SMUV_0000466901-mRNA-1"/>
    </source>
</evidence>
<accession>A0A0N5AJM4</accession>
<dbReference type="CDD" id="cd00121">
    <property type="entry name" value="MATH"/>
    <property type="match status" value="1"/>
</dbReference>
<dbReference type="PROSITE" id="PS50144">
    <property type="entry name" value="MATH"/>
    <property type="match status" value="1"/>
</dbReference>
<dbReference type="SUPFAM" id="SSF49599">
    <property type="entry name" value="TRAF domain-like"/>
    <property type="match status" value="1"/>
</dbReference>
<reference evidence="3" key="1">
    <citation type="submission" date="2017-02" db="UniProtKB">
        <authorList>
            <consortium name="WormBaseParasite"/>
        </authorList>
    </citation>
    <scope>IDENTIFICATION</scope>
</reference>
<protein>
    <submittedName>
        <fullName evidence="3">MATH domain-containing protein</fullName>
    </submittedName>
</protein>
<dbReference type="Proteomes" id="UP000046393">
    <property type="component" value="Unplaced"/>
</dbReference>
<evidence type="ECO:0000313" key="2">
    <source>
        <dbReference type="Proteomes" id="UP000046393"/>
    </source>
</evidence>
<keyword evidence="2" id="KW-1185">Reference proteome</keyword>
<dbReference type="Gene3D" id="2.60.210.10">
    <property type="entry name" value="Apoptosis, Tumor Necrosis Factor Receptor Associated Protein 2, Chain A"/>
    <property type="match status" value="1"/>
</dbReference>
<name>A0A0N5AJM4_9BILA</name>
<dbReference type="InterPro" id="IPR008974">
    <property type="entry name" value="TRAF-like"/>
</dbReference>